<dbReference type="RefSeq" id="WP_054723755.1">
    <property type="nucleotide sequence ID" value="NZ_CP012898.1"/>
</dbReference>
<gene>
    <name evidence="2" type="ORF">APS56_00455</name>
</gene>
<sequence length="95" mass="11112">MKTIIIVQNLVCDGCVKLINKELSKIENISAIQVDTYSSEIMFDYFSEKDLQLAKKRLKSLGFPEFNDTISLYDRIRLLMNCITRILMYRLTVLK</sequence>
<dbReference type="InterPro" id="IPR036163">
    <property type="entry name" value="HMA_dom_sf"/>
</dbReference>
<evidence type="ECO:0000313" key="2">
    <source>
        <dbReference type="EMBL" id="ALJ03711.1"/>
    </source>
</evidence>
<dbReference type="InterPro" id="IPR006121">
    <property type="entry name" value="HMA_dom"/>
</dbReference>
<accession>A0A0P0CTR5</accession>
<proteinExistence type="predicted"/>
<dbReference type="KEGG" id="ahz:APS56_00455"/>
<feature type="domain" description="HMA" evidence="1">
    <location>
        <begin position="1"/>
        <end position="66"/>
    </location>
</feature>
<dbReference type="SUPFAM" id="SSF55008">
    <property type="entry name" value="HMA, heavy metal-associated domain"/>
    <property type="match status" value="1"/>
</dbReference>
<dbReference type="CDD" id="cd00371">
    <property type="entry name" value="HMA"/>
    <property type="match status" value="1"/>
</dbReference>
<dbReference type="STRING" id="1736674.APS56_00455"/>
<evidence type="ECO:0000259" key="1">
    <source>
        <dbReference type="PROSITE" id="PS50846"/>
    </source>
</evidence>
<dbReference type="Gene3D" id="3.30.70.100">
    <property type="match status" value="1"/>
</dbReference>
<organism evidence="2 3">
    <name type="scientific">Pseudalgibacter alginicilyticus</name>
    <dbReference type="NCBI Taxonomy" id="1736674"/>
    <lineage>
        <taxon>Bacteria</taxon>
        <taxon>Pseudomonadati</taxon>
        <taxon>Bacteroidota</taxon>
        <taxon>Flavobacteriia</taxon>
        <taxon>Flavobacteriales</taxon>
        <taxon>Flavobacteriaceae</taxon>
        <taxon>Pseudalgibacter</taxon>
    </lineage>
</organism>
<dbReference type="OrthoDB" id="677920at2"/>
<dbReference type="EMBL" id="CP012898">
    <property type="protein sequence ID" value="ALJ03711.1"/>
    <property type="molecule type" value="Genomic_DNA"/>
</dbReference>
<protein>
    <recommendedName>
        <fullName evidence="1">HMA domain-containing protein</fullName>
    </recommendedName>
</protein>
<name>A0A0P0CTR5_9FLAO</name>
<reference evidence="2 3" key="1">
    <citation type="submission" date="2015-10" db="EMBL/GenBank/DDBJ databases">
        <authorList>
            <person name="Gilbert D.G."/>
        </authorList>
    </citation>
    <scope>NUCLEOTIDE SEQUENCE [LARGE SCALE GENOMIC DNA]</scope>
    <source>
        <strain evidence="3">HZ-22</strain>
    </source>
</reference>
<keyword evidence="3" id="KW-1185">Reference proteome</keyword>
<dbReference type="GO" id="GO:0046872">
    <property type="term" value="F:metal ion binding"/>
    <property type="evidence" value="ECO:0007669"/>
    <property type="project" value="InterPro"/>
</dbReference>
<dbReference type="PROSITE" id="PS50846">
    <property type="entry name" value="HMA_2"/>
    <property type="match status" value="1"/>
</dbReference>
<dbReference type="AlphaFoldDB" id="A0A0P0CTR5"/>
<evidence type="ECO:0000313" key="3">
    <source>
        <dbReference type="Proteomes" id="UP000057981"/>
    </source>
</evidence>
<dbReference type="Proteomes" id="UP000057981">
    <property type="component" value="Chromosome"/>
</dbReference>